<dbReference type="AlphaFoldDB" id="A0A2A9DT38"/>
<accession>A0A2A9DT38</accession>
<evidence type="ECO:0000313" key="1">
    <source>
        <dbReference type="EMBL" id="PFG29754.1"/>
    </source>
</evidence>
<gene>
    <name evidence="1" type="ORF">ATJ78_0669</name>
</gene>
<protein>
    <submittedName>
        <fullName evidence="1">Uncharacterized protein</fullName>
    </submittedName>
</protein>
<name>A0A2A9DT38_9MICO</name>
<evidence type="ECO:0000313" key="2">
    <source>
        <dbReference type="Proteomes" id="UP000221369"/>
    </source>
</evidence>
<keyword evidence="2" id="KW-1185">Reference proteome</keyword>
<sequence length="35" mass="3870">MGKIGTRLRRYGSLVHYDLAQRRQVALGSGAKRGP</sequence>
<dbReference type="EMBL" id="PDJE01000001">
    <property type="protein sequence ID" value="PFG29754.1"/>
    <property type="molecule type" value="Genomic_DNA"/>
</dbReference>
<organism evidence="1 2">
    <name type="scientific">Paramicrobacterium agarici</name>
    <dbReference type="NCBI Taxonomy" id="630514"/>
    <lineage>
        <taxon>Bacteria</taxon>
        <taxon>Bacillati</taxon>
        <taxon>Actinomycetota</taxon>
        <taxon>Actinomycetes</taxon>
        <taxon>Micrococcales</taxon>
        <taxon>Microbacteriaceae</taxon>
        <taxon>Paramicrobacterium</taxon>
    </lineage>
</organism>
<reference evidence="1 2" key="1">
    <citation type="submission" date="2017-10" db="EMBL/GenBank/DDBJ databases">
        <title>Sequencing the genomes of 1000 actinobacteria strains.</title>
        <authorList>
            <person name="Klenk H.-P."/>
        </authorList>
    </citation>
    <scope>NUCLEOTIDE SEQUENCE [LARGE SCALE GENOMIC DNA]</scope>
    <source>
        <strain evidence="1 2">DSM 21798</strain>
    </source>
</reference>
<dbReference type="Proteomes" id="UP000221369">
    <property type="component" value="Unassembled WGS sequence"/>
</dbReference>
<comment type="caution">
    <text evidence="1">The sequence shown here is derived from an EMBL/GenBank/DDBJ whole genome shotgun (WGS) entry which is preliminary data.</text>
</comment>
<proteinExistence type="predicted"/>